<keyword evidence="3" id="KW-0813">Transport</keyword>
<organism evidence="10 11">
    <name type="scientific">Heliobacterium chlorum</name>
    <dbReference type="NCBI Taxonomy" id="2698"/>
    <lineage>
        <taxon>Bacteria</taxon>
        <taxon>Bacillati</taxon>
        <taxon>Bacillota</taxon>
        <taxon>Clostridia</taxon>
        <taxon>Eubacteriales</taxon>
        <taxon>Heliobacteriaceae</taxon>
        <taxon>Heliobacterium</taxon>
    </lineage>
</organism>
<evidence type="ECO:0000313" key="11">
    <source>
        <dbReference type="Proteomes" id="UP000617402"/>
    </source>
</evidence>
<dbReference type="PANTHER" id="PTHR30252">
    <property type="entry name" value="INNER MEMBRANE PEPTIDE TRANSPORTER"/>
    <property type="match status" value="1"/>
</dbReference>
<proteinExistence type="inferred from homology"/>
<feature type="transmembrane region" description="Helical" evidence="8">
    <location>
        <begin position="130"/>
        <end position="154"/>
    </location>
</feature>
<comment type="caution">
    <text evidence="10">The sequence shown here is derived from an EMBL/GenBank/DDBJ whole genome shotgun (WGS) entry which is preliminary data.</text>
</comment>
<dbReference type="RefSeq" id="WP_188038762.1">
    <property type="nucleotide sequence ID" value="NZ_JACVHF010000002.1"/>
</dbReference>
<evidence type="ECO:0000256" key="3">
    <source>
        <dbReference type="ARBA" id="ARBA00022448"/>
    </source>
</evidence>
<feature type="transmembrane region" description="Helical" evidence="8">
    <location>
        <begin position="418"/>
        <end position="435"/>
    </location>
</feature>
<evidence type="ECO:0000256" key="5">
    <source>
        <dbReference type="ARBA" id="ARBA00022692"/>
    </source>
</evidence>
<name>A0ABR7T1U1_HELCL</name>
<dbReference type="PANTHER" id="PTHR30252:SF3">
    <property type="entry name" value="PYRUVATE_PROTON SYMPORTER BTST"/>
    <property type="match status" value="1"/>
</dbReference>
<dbReference type="InterPro" id="IPR051605">
    <property type="entry name" value="CstA"/>
</dbReference>
<feature type="domain" description="CstA N-terminal" evidence="9">
    <location>
        <begin position="3"/>
        <end position="540"/>
    </location>
</feature>
<evidence type="ECO:0000256" key="1">
    <source>
        <dbReference type="ARBA" id="ARBA00004651"/>
    </source>
</evidence>
<feature type="transmembrane region" description="Helical" evidence="8">
    <location>
        <begin position="292"/>
        <end position="315"/>
    </location>
</feature>
<dbReference type="Proteomes" id="UP000617402">
    <property type="component" value="Unassembled WGS sequence"/>
</dbReference>
<keyword evidence="7 8" id="KW-0472">Membrane</keyword>
<dbReference type="InterPro" id="IPR003706">
    <property type="entry name" value="CstA_N"/>
</dbReference>
<evidence type="ECO:0000256" key="4">
    <source>
        <dbReference type="ARBA" id="ARBA00022475"/>
    </source>
</evidence>
<evidence type="ECO:0000313" key="10">
    <source>
        <dbReference type="EMBL" id="MBC9783611.1"/>
    </source>
</evidence>
<feature type="transmembrane region" description="Helical" evidence="8">
    <location>
        <begin position="191"/>
        <end position="213"/>
    </location>
</feature>
<feature type="transmembrane region" description="Helical" evidence="8">
    <location>
        <begin position="225"/>
        <end position="243"/>
    </location>
</feature>
<keyword evidence="6 8" id="KW-1133">Transmembrane helix</keyword>
<feature type="transmembrane region" description="Helical" evidence="8">
    <location>
        <begin position="160"/>
        <end position="179"/>
    </location>
</feature>
<evidence type="ECO:0000256" key="2">
    <source>
        <dbReference type="ARBA" id="ARBA00007755"/>
    </source>
</evidence>
<dbReference type="EMBL" id="JACVHF010000002">
    <property type="protein sequence ID" value="MBC9783611.1"/>
    <property type="molecule type" value="Genomic_DNA"/>
</dbReference>
<evidence type="ECO:0000256" key="7">
    <source>
        <dbReference type="ARBA" id="ARBA00023136"/>
    </source>
</evidence>
<keyword evidence="4" id="KW-1003">Cell membrane</keyword>
<evidence type="ECO:0000256" key="8">
    <source>
        <dbReference type="SAM" id="Phobius"/>
    </source>
</evidence>
<feature type="transmembrane region" description="Helical" evidence="8">
    <location>
        <begin position="6"/>
        <end position="27"/>
    </location>
</feature>
<accession>A0ABR7T1U1</accession>
<feature type="transmembrane region" description="Helical" evidence="8">
    <location>
        <begin position="520"/>
        <end position="543"/>
    </location>
</feature>
<feature type="transmembrane region" description="Helical" evidence="8">
    <location>
        <begin position="327"/>
        <end position="349"/>
    </location>
</feature>
<feature type="transmembrane region" description="Helical" evidence="8">
    <location>
        <begin position="88"/>
        <end position="109"/>
    </location>
</feature>
<feature type="transmembrane region" description="Helical" evidence="8">
    <location>
        <begin position="62"/>
        <end position="82"/>
    </location>
</feature>
<sequence length="599" mass="63755">MSALTLIIATACILILAYRFYGGFVAAKVLALNPARKTPAHEFNNGTDYVPMNKWVAFGHHFAAIAAAGPLVGPILAAQFGYLPGTLWLLIGAVLGGAVHDMVVLFASVRHKGQSLSEIAKEEIGPIAGFAVGLAILFTITITMAGLSLVVVHALKDNPWGTFTVGMTIPIAMIIGLIIKARPDKLREATILGMALIILAVAFGPYIKGTWIGHLFTLSETGIKLALPIYAFFAAALPVWFLLAPRDYLSSYMKIGTIGALALGIIFVNPVLQMPALTQFINGGGPIIKGPVWPFVSITIACGAISGFHALVGSGTTPKMIDSEKDILLVGFGGMLMETFVGMMALIAACVLQPGDYFAINSAPAVFAKLNMPIVDLNHLSQLVGMDLAGRTGGAVSLAVGMASIFSSLPGMDHLMSYWYNFAILFEAVFILTAIDAGTRVARYIVQDFFGQAIPKLKDNDWKPGVIGSSVLVCFLWGYLLYGGDIATVWPLFGVSNQLLASLALAIGTSLVLRRSNGNILYGLVTAVPMVYLFASVMTAGYWTIVNQYLPANNYLNTVLSSIMMGLSVIVMGDALIKWYSIIKSASRSKAGQEVSKSL</sequence>
<keyword evidence="5 8" id="KW-0812">Transmembrane</keyword>
<comment type="similarity">
    <text evidence="2">Belongs to the peptide transporter carbon starvation (CstA) (TC 2.A.114) family.</text>
</comment>
<feature type="transmembrane region" description="Helical" evidence="8">
    <location>
        <begin position="255"/>
        <end position="272"/>
    </location>
</feature>
<dbReference type="Pfam" id="PF02554">
    <property type="entry name" value="CstA"/>
    <property type="match status" value="1"/>
</dbReference>
<evidence type="ECO:0000256" key="6">
    <source>
        <dbReference type="ARBA" id="ARBA00022989"/>
    </source>
</evidence>
<protein>
    <submittedName>
        <fullName evidence="10">Carbon starvation protein A</fullName>
    </submittedName>
</protein>
<feature type="transmembrane region" description="Helical" evidence="8">
    <location>
        <begin position="555"/>
        <end position="580"/>
    </location>
</feature>
<feature type="transmembrane region" description="Helical" evidence="8">
    <location>
        <begin position="488"/>
        <end position="513"/>
    </location>
</feature>
<gene>
    <name evidence="10" type="ORF">H1S01_03665</name>
</gene>
<keyword evidence="11" id="KW-1185">Reference proteome</keyword>
<evidence type="ECO:0000259" key="9">
    <source>
        <dbReference type="Pfam" id="PF02554"/>
    </source>
</evidence>
<reference evidence="10 11" key="1">
    <citation type="submission" date="2020-07" db="EMBL/GenBank/DDBJ databases">
        <title>Draft whole-genome sequence of Heliobacterium chlorum DSM 3682, type strain.</title>
        <authorList>
            <person name="Kyndt J.A."/>
            <person name="Meyer T.E."/>
            <person name="Imhoff J.F."/>
        </authorList>
    </citation>
    <scope>NUCLEOTIDE SEQUENCE [LARGE SCALE GENOMIC DNA]</scope>
    <source>
        <strain evidence="10 11">DSM 3682</strain>
    </source>
</reference>
<comment type="subcellular location">
    <subcellularLocation>
        <location evidence="1">Cell membrane</location>
        <topology evidence="1">Multi-pass membrane protein</topology>
    </subcellularLocation>
</comment>